<dbReference type="EMBL" id="FNAY01000025">
    <property type="protein sequence ID" value="SDG00286.1"/>
    <property type="molecule type" value="Genomic_DNA"/>
</dbReference>
<evidence type="ECO:0000313" key="1">
    <source>
        <dbReference type="EMBL" id="SDG00286.1"/>
    </source>
</evidence>
<sequence>MFLVSFGKDGLKFRIHRTYVLEDVPSADQGHLSISGDSLQADLSAWHDRARRHSGKKAEKVFVDLLLGANPDVIDVEAALPGVLVKNIVTGTNLGTSKPTVTETDLENWLVERSKTVKGRIFVSWSGQNFDRLTTLYRVAKRTRRDLVIDLYTADMPEQVAEGSGLPRPGWPNLKVVLTAGLRRLYADRYGESCIGGISRTGLGAAALAGSRATVMLRKGRFAE</sequence>
<organism evidence="1 2">
    <name type="scientific">Rhodobacter capsulatus</name>
    <name type="common">Rhodopseudomonas capsulata</name>
    <dbReference type="NCBI Taxonomy" id="1061"/>
    <lineage>
        <taxon>Bacteria</taxon>
        <taxon>Pseudomonadati</taxon>
        <taxon>Pseudomonadota</taxon>
        <taxon>Alphaproteobacteria</taxon>
        <taxon>Rhodobacterales</taxon>
        <taxon>Rhodobacter group</taxon>
        <taxon>Rhodobacter</taxon>
    </lineage>
</organism>
<name>A0A1G7QP33_RHOCA</name>
<gene>
    <name evidence="1" type="ORF">SAMN04244550_03241</name>
</gene>
<protein>
    <submittedName>
        <fullName evidence="1">Uncharacterized protein</fullName>
    </submittedName>
</protein>
<reference evidence="1 2" key="1">
    <citation type="submission" date="2016-10" db="EMBL/GenBank/DDBJ databases">
        <authorList>
            <person name="de Groot N.N."/>
        </authorList>
    </citation>
    <scope>NUCLEOTIDE SEQUENCE [LARGE SCALE GENOMIC DNA]</scope>
    <source>
        <strain evidence="2">DSM 938 / 37b4</strain>
    </source>
</reference>
<dbReference type="Proteomes" id="UP000183812">
    <property type="component" value="Unassembled WGS sequence"/>
</dbReference>
<proteinExistence type="predicted"/>
<accession>A0A1G7QP33</accession>
<dbReference type="RefSeq" id="WP_139182496.1">
    <property type="nucleotide sequence ID" value="NZ_CP119563.1"/>
</dbReference>
<evidence type="ECO:0000313" key="2">
    <source>
        <dbReference type="Proteomes" id="UP000183812"/>
    </source>
</evidence>
<dbReference type="AlphaFoldDB" id="A0A1G7QP33"/>
<dbReference type="OrthoDB" id="9803916at2"/>